<feature type="region of interest" description="Disordered" evidence="2">
    <location>
        <begin position="102"/>
        <end position="132"/>
    </location>
</feature>
<protein>
    <recommendedName>
        <fullName evidence="3">CCHC-type domain-containing protein</fullName>
    </recommendedName>
</protein>
<evidence type="ECO:0000259" key="3">
    <source>
        <dbReference type="PROSITE" id="PS50158"/>
    </source>
</evidence>
<feature type="domain" description="CCHC-type" evidence="3">
    <location>
        <begin position="143"/>
        <end position="158"/>
    </location>
</feature>
<evidence type="ECO:0000256" key="2">
    <source>
        <dbReference type="SAM" id="MobiDB-lite"/>
    </source>
</evidence>
<feature type="compositionally biased region" description="Basic residues" evidence="2">
    <location>
        <begin position="113"/>
        <end position="132"/>
    </location>
</feature>
<keyword evidence="1" id="KW-0479">Metal-binding</keyword>
<comment type="caution">
    <text evidence="4">The sequence shown here is derived from an EMBL/GenBank/DDBJ whole genome shotgun (WGS) entry which is preliminary data.</text>
</comment>
<keyword evidence="5" id="KW-1185">Reference proteome</keyword>
<dbReference type="AlphaFoldDB" id="A0A225V9I3"/>
<proteinExistence type="predicted"/>
<gene>
    <name evidence="4" type="ORF">PHMEG_00026947</name>
</gene>
<sequence length="231" mass="27022">MWVVFEQEKTKRAFSNALFLRKKLCTYTYKKGMNMDKFLDKMEHMRRQLRNMNDEITDSDMVKLIPQGVAFEYRGVVRMFDKERSSTSNKSGNTIEEAKIMQMKQQQQVSGAKGKRHSKQNRKTNSFKKFKNKNGEAGETRTCYFCQMPGHLKRNCDECRKKRDQNETESAGKDGGKKWTSMSLSWHHEFIKSGALEAVRMGTIIFACSLSIMFLDRDEVRLVLPKRNGHY</sequence>
<dbReference type="GO" id="GO:0008270">
    <property type="term" value="F:zinc ion binding"/>
    <property type="evidence" value="ECO:0007669"/>
    <property type="project" value="UniProtKB-KW"/>
</dbReference>
<dbReference type="Proteomes" id="UP000198211">
    <property type="component" value="Unassembled WGS sequence"/>
</dbReference>
<dbReference type="EMBL" id="NBNE01006712">
    <property type="protein sequence ID" value="OWZ01629.1"/>
    <property type="molecule type" value="Genomic_DNA"/>
</dbReference>
<name>A0A225V9I3_9STRA</name>
<dbReference type="GO" id="GO:0003676">
    <property type="term" value="F:nucleic acid binding"/>
    <property type="evidence" value="ECO:0007669"/>
    <property type="project" value="InterPro"/>
</dbReference>
<organism evidence="4 5">
    <name type="scientific">Phytophthora megakarya</name>
    <dbReference type="NCBI Taxonomy" id="4795"/>
    <lineage>
        <taxon>Eukaryota</taxon>
        <taxon>Sar</taxon>
        <taxon>Stramenopiles</taxon>
        <taxon>Oomycota</taxon>
        <taxon>Peronosporomycetes</taxon>
        <taxon>Peronosporales</taxon>
        <taxon>Peronosporaceae</taxon>
        <taxon>Phytophthora</taxon>
    </lineage>
</organism>
<evidence type="ECO:0000313" key="4">
    <source>
        <dbReference type="EMBL" id="OWZ01629.1"/>
    </source>
</evidence>
<accession>A0A225V9I3</accession>
<keyword evidence="1" id="KW-0863">Zinc-finger</keyword>
<evidence type="ECO:0000313" key="5">
    <source>
        <dbReference type="Proteomes" id="UP000198211"/>
    </source>
</evidence>
<dbReference type="InterPro" id="IPR001878">
    <property type="entry name" value="Znf_CCHC"/>
</dbReference>
<evidence type="ECO:0000256" key="1">
    <source>
        <dbReference type="PROSITE-ProRule" id="PRU00047"/>
    </source>
</evidence>
<reference evidence="5" key="1">
    <citation type="submission" date="2017-03" db="EMBL/GenBank/DDBJ databases">
        <title>Phytopthora megakarya and P. palmivora, two closely related causual agents of cacao black pod achieved similar genome size and gene model numbers by different mechanisms.</title>
        <authorList>
            <person name="Ali S."/>
            <person name="Shao J."/>
            <person name="Larry D.J."/>
            <person name="Kronmiller B."/>
            <person name="Shen D."/>
            <person name="Strem M.D."/>
            <person name="Melnick R.L."/>
            <person name="Guiltinan M.J."/>
            <person name="Tyler B.M."/>
            <person name="Meinhardt L.W."/>
            <person name="Bailey B.A."/>
        </authorList>
    </citation>
    <scope>NUCLEOTIDE SEQUENCE [LARGE SCALE GENOMIC DNA]</scope>
    <source>
        <strain evidence="5">zdho120</strain>
    </source>
</reference>
<keyword evidence="1" id="KW-0862">Zinc</keyword>
<dbReference type="PROSITE" id="PS50158">
    <property type="entry name" value="ZF_CCHC"/>
    <property type="match status" value="1"/>
</dbReference>
<dbReference type="OrthoDB" id="111953at2759"/>